<name>A0ABQ8ES97_9FUNG</name>
<evidence type="ECO:0000313" key="2">
    <source>
        <dbReference type="EMBL" id="KAH6585734.1"/>
    </source>
</evidence>
<dbReference type="Proteomes" id="UP001648503">
    <property type="component" value="Unassembled WGS sequence"/>
</dbReference>
<sequence length="345" mass="39264">MAQATADSDIVAAAITSDDDYEKHALAYLLSLEQFELCPLRPGQQPATPSEAKRLLSHTLRTDKALFLEKWGRFLSRPLLDAFPEGEGDYETSFYLNHLKKKITETDLRLANTARSSSISLVTTHSIPSKQIRNRRLQYLTQLANVDDDYLSINAMRDREPEIYQEFVGRFITDEELNRPFPDEMRLVDRILHDVDNTAFLSHLGIDLYDRTRSRVSTSNLRDQDETSMDENGAPIIEYDSDHDPEDIVGKLPTGTTSTPHLRNATKDTTNCIPYSDETVSPEDVTLEDRKLLSIEFSRIMRERFIDGLDDTFDYSVVDDNDAYDNLDAVGADAEDQYFDSESPS</sequence>
<evidence type="ECO:0000259" key="1">
    <source>
        <dbReference type="Pfam" id="PF09747"/>
    </source>
</evidence>
<evidence type="ECO:0000313" key="3">
    <source>
        <dbReference type="Proteomes" id="UP001648503"/>
    </source>
</evidence>
<keyword evidence="3" id="KW-1185">Reference proteome</keyword>
<gene>
    <name evidence="2" type="ORF">BASA50_001069</name>
</gene>
<dbReference type="PANTHER" id="PTHR31840">
    <property type="entry name" value="COILED-COIL DOMAIN-CONTAINING PROTEIN 97"/>
    <property type="match status" value="1"/>
</dbReference>
<comment type="caution">
    <text evidence="2">The sequence shown here is derived from an EMBL/GenBank/DDBJ whole genome shotgun (WGS) entry which is preliminary data.</text>
</comment>
<dbReference type="PANTHER" id="PTHR31840:SF1">
    <property type="entry name" value="COILED-COIL DOMAIN-CONTAINING PROTEIN 97"/>
    <property type="match status" value="1"/>
</dbReference>
<dbReference type="EMBL" id="JAFCIX010000579">
    <property type="protein sequence ID" value="KAH6585734.1"/>
    <property type="molecule type" value="Genomic_DNA"/>
</dbReference>
<reference evidence="2 3" key="1">
    <citation type="submission" date="2021-02" db="EMBL/GenBank/DDBJ databases">
        <title>Variation within the Batrachochytrium salamandrivorans European outbreak.</title>
        <authorList>
            <person name="Kelly M."/>
            <person name="Pasmans F."/>
            <person name="Shea T.P."/>
            <person name="Munoz J.F."/>
            <person name="Carranza S."/>
            <person name="Cuomo C.A."/>
            <person name="Martel A."/>
        </authorList>
    </citation>
    <scope>NUCLEOTIDE SEQUENCE [LARGE SCALE GENOMIC DNA]</scope>
    <source>
        <strain evidence="2 3">AMFP18/2</strain>
    </source>
</reference>
<accession>A0ABQ8ES97</accession>
<dbReference type="InterPro" id="IPR040233">
    <property type="entry name" value="CCD97-like_C"/>
</dbReference>
<organism evidence="2 3">
    <name type="scientific">Batrachochytrium salamandrivorans</name>
    <dbReference type="NCBI Taxonomy" id="1357716"/>
    <lineage>
        <taxon>Eukaryota</taxon>
        <taxon>Fungi</taxon>
        <taxon>Fungi incertae sedis</taxon>
        <taxon>Chytridiomycota</taxon>
        <taxon>Chytridiomycota incertae sedis</taxon>
        <taxon>Chytridiomycetes</taxon>
        <taxon>Rhizophydiales</taxon>
        <taxon>Rhizophydiales incertae sedis</taxon>
        <taxon>Batrachochytrium</taxon>
    </lineage>
</organism>
<feature type="domain" description="CCD97-like C-terminal" evidence="1">
    <location>
        <begin position="134"/>
        <end position="342"/>
    </location>
</feature>
<dbReference type="Pfam" id="PF09747">
    <property type="entry name" value="CCD97-like_C"/>
    <property type="match status" value="1"/>
</dbReference>
<dbReference type="InterPro" id="IPR018613">
    <property type="entry name" value="Ccdc97-like"/>
</dbReference>
<protein>
    <recommendedName>
        <fullName evidence="1">CCD97-like C-terminal domain-containing protein</fullName>
    </recommendedName>
</protein>
<proteinExistence type="predicted"/>